<gene>
    <name evidence="2" type="ORF">CONLIGDRAFT_628610</name>
</gene>
<dbReference type="Pfam" id="PF13430">
    <property type="entry name" value="DUF4112"/>
    <property type="match status" value="1"/>
</dbReference>
<dbReference type="InterPro" id="IPR025187">
    <property type="entry name" value="DUF4112"/>
</dbReference>
<dbReference type="PANTHER" id="PTHR35519:SF2">
    <property type="entry name" value="PH DOMAIN PROTEIN"/>
    <property type="match status" value="1"/>
</dbReference>
<dbReference type="AlphaFoldDB" id="A0A1J7JUH8"/>
<evidence type="ECO:0000313" key="2">
    <source>
        <dbReference type="EMBL" id="OIW33696.1"/>
    </source>
</evidence>
<feature type="compositionally biased region" description="Acidic residues" evidence="1">
    <location>
        <begin position="1"/>
        <end position="10"/>
    </location>
</feature>
<protein>
    <submittedName>
        <fullName evidence="2">Uncharacterized protein</fullName>
    </submittedName>
</protein>
<dbReference type="EMBL" id="KV875094">
    <property type="protein sequence ID" value="OIW33696.1"/>
    <property type="molecule type" value="Genomic_DNA"/>
</dbReference>
<reference evidence="2 3" key="1">
    <citation type="submission" date="2016-10" db="EMBL/GenBank/DDBJ databases">
        <title>Draft genome sequence of Coniochaeta ligniaria NRRL30616, a lignocellulolytic fungus for bioabatement of inhibitors in plant biomass hydrolysates.</title>
        <authorList>
            <consortium name="DOE Joint Genome Institute"/>
            <person name="Jimenez D.J."/>
            <person name="Hector R.E."/>
            <person name="Riley R."/>
            <person name="Sun H."/>
            <person name="Grigoriev I.V."/>
            <person name="Van Elsas J.D."/>
            <person name="Nichols N.N."/>
        </authorList>
    </citation>
    <scope>NUCLEOTIDE SEQUENCE [LARGE SCALE GENOMIC DNA]</scope>
    <source>
        <strain evidence="2 3">NRRL 30616</strain>
    </source>
</reference>
<evidence type="ECO:0000313" key="3">
    <source>
        <dbReference type="Proteomes" id="UP000182658"/>
    </source>
</evidence>
<dbReference type="Proteomes" id="UP000182658">
    <property type="component" value="Unassembled WGS sequence"/>
</dbReference>
<keyword evidence="3" id="KW-1185">Reference proteome</keyword>
<organism evidence="2 3">
    <name type="scientific">Coniochaeta ligniaria NRRL 30616</name>
    <dbReference type="NCBI Taxonomy" id="1408157"/>
    <lineage>
        <taxon>Eukaryota</taxon>
        <taxon>Fungi</taxon>
        <taxon>Dikarya</taxon>
        <taxon>Ascomycota</taxon>
        <taxon>Pezizomycotina</taxon>
        <taxon>Sordariomycetes</taxon>
        <taxon>Sordariomycetidae</taxon>
        <taxon>Coniochaetales</taxon>
        <taxon>Coniochaetaceae</taxon>
        <taxon>Coniochaeta</taxon>
    </lineage>
</organism>
<dbReference type="PANTHER" id="PTHR35519">
    <property type="entry name" value="MEMBRANE PROTEINS"/>
    <property type="match status" value="1"/>
</dbReference>
<dbReference type="OrthoDB" id="2103474at2759"/>
<feature type="region of interest" description="Disordered" evidence="1">
    <location>
        <begin position="1"/>
        <end position="34"/>
    </location>
</feature>
<name>A0A1J7JUH8_9PEZI</name>
<proteinExistence type="predicted"/>
<dbReference type="InParanoid" id="A0A1J7JUH8"/>
<sequence>MQNPFEEEVPIYDKRGQPTGKTKTRKRGFPTGLSQNDTKILKKVRRRAYRLDMSLFNCCGIRFGWSSVIGIIPV</sequence>
<accession>A0A1J7JUH8</accession>
<evidence type="ECO:0000256" key="1">
    <source>
        <dbReference type="SAM" id="MobiDB-lite"/>
    </source>
</evidence>
<dbReference type="STRING" id="1408157.A0A1J7JUH8"/>